<organism evidence="2 3">
    <name type="scientific">Paracoccus hibiscisoli</name>
    <dbReference type="NCBI Taxonomy" id="2023261"/>
    <lineage>
        <taxon>Bacteria</taxon>
        <taxon>Pseudomonadati</taxon>
        <taxon>Pseudomonadota</taxon>
        <taxon>Alphaproteobacteria</taxon>
        <taxon>Rhodobacterales</taxon>
        <taxon>Paracoccaceae</taxon>
        <taxon>Paracoccus</taxon>
    </lineage>
</organism>
<dbReference type="OrthoDB" id="7853613at2"/>
<feature type="compositionally biased region" description="Basic and acidic residues" evidence="1">
    <location>
        <begin position="146"/>
        <end position="157"/>
    </location>
</feature>
<comment type="caution">
    <text evidence="2">The sequence shown here is derived from an EMBL/GenBank/DDBJ whole genome shotgun (WGS) entry which is preliminary data.</text>
</comment>
<dbReference type="AlphaFoldDB" id="A0A4U0QZV5"/>
<feature type="compositionally biased region" description="Basic and acidic residues" evidence="1">
    <location>
        <begin position="96"/>
        <end position="106"/>
    </location>
</feature>
<dbReference type="Proteomes" id="UP000306223">
    <property type="component" value="Unassembled WGS sequence"/>
</dbReference>
<reference evidence="2 3" key="1">
    <citation type="submission" date="2019-04" db="EMBL/GenBank/DDBJ databases">
        <authorList>
            <person name="Li J."/>
        </authorList>
    </citation>
    <scope>NUCLEOTIDE SEQUENCE [LARGE SCALE GENOMIC DNA]</scope>
    <source>
        <strain evidence="2 3">CCTCC AB2016182</strain>
    </source>
</reference>
<evidence type="ECO:0000313" key="2">
    <source>
        <dbReference type="EMBL" id="TJZ87182.1"/>
    </source>
</evidence>
<feature type="region of interest" description="Disordered" evidence="1">
    <location>
        <begin position="1"/>
        <end position="181"/>
    </location>
</feature>
<feature type="compositionally biased region" description="Basic and acidic residues" evidence="1">
    <location>
        <begin position="53"/>
        <end position="66"/>
    </location>
</feature>
<protein>
    <submittedName>
        <fullName evidence="2">Uncharacterized protein</fullName>
    </submittedName>
</protein>
<name>A0A4U0QZV5_9RHOB</name>
<dbReference type="RefSeq" id="WP_136855240.1">
    <property type="nucleotide sequence ID" value="NZ_SUNH01000004.1"/>
</dbReference>
<evidence type="ECO:0000313" key="3">
    <source>
        <dbReference type="Proteomes" id="UP000306223"/>
    </source>
</evidence>
<proteinExistence type="predicted"/>
<evidence type="ECO:0000256" key="1">
    <source>
        <dbReference type="SAM" id="MobiDB-lite"/>
    </source>
</evidence>
<feature type="compositionally biased region" description="Basic and acidic residues" evidence="1">
    <location>
        <begin position="167"/>
        <end position="181"/>
    </location>
</feature>
<dbReference type="EMBL" id="SUNH01000004">
    <property type="protein sequence ID" value="TJZ87182.1"/>
    <property type="molecule type" value="Genomic_DNA"/>
</dbReference>
<sequence length="181" mass="19425">MTDHSQASPEEQRALTQEELGFANQARQPALGQLSDKELSDLIGLLRTRRNRARDMAARQGREARGKSAPKGVNPAGGNEGTRSKSEYLSAALDRAMAERESREAGDAPSQKDLAEKAAQLKADGADANPMMEDGAALHPNDPDADPGKKGMADTDRNTAPSGALDHAGELPSRERSRERR</sequence>
<keyword evidence="3" id="KW-1185">Reference proteome</keyword>
<gene>
    <name evidence="2" type="ORF">FA740_02720</name>
</gene>
<accession>A0A4U0QZV5</accession>